<organism evidence="10 11">
    <name type="scientific">Capsella rubella</name>
    <dbReference type="NCBI Taxonomy" id="81985"/>
    <lineage>
        <taxon>Eukaryota</taxon>
        <taxon>Viridiplantae</taxon>
        <taxon>Streptophyta</taxon>
        <taxon>Embryophyta</taxon>
        <taxon>Tracheophyta</taxon>
        <taxon>Spermatophyta</taxon>
        <taxon>Magnoliopsida</taxon>
        <taxon>eudicotyledons</taxon>
        <taxon>Gunneridae</taxon>
        <taxon>Pentapetalae</taxon>
        <taxon>rosids</taxon>
        <taxon>malvids</taxon>
        <taxon>Brassicales</taxon>
        <taxon>Brassicaceae</taxon>
        <taxon>Camelineae</taxon>
        <taxon>Capsella</taxon>
    </lineage>
</organism>
<dbReference type="OrthoDB" id="1074735at2759"/>
<evidence type="ECO:0000256" key="1">
    <source>
        <dbReference type="ARBA" id="ARBA00001936"/>
    </source>
</evidence>
<dbReference type="SFLD" id="SFLDS00005">
    <property type="entry name" value="Isoprenoid_Synthase_Type_I"/>
    <property type="match status" value="1"/>
</dbReference>
<dbReference type="KEGG" id="crb:17897650"/>
<dbReference type="Pfam" id="PF03936">
    <property type="entry name" value="Terpene_synth_C"/>
    <property type="match status" value="1"/>
</dbReference>
<dbReference type="STRING" id="81985.R0GNZ2"/>
<dbReference type="SUPFAM" id="SSF48576">
    <property type="entry name" value="Terpenoid synthases"/>
    <property type="match status" value="1"/>
</dbReference>
<keyword evidence="4" id="KW-0460">Magnesium</keyword>
<feature type="domain" description="Terpene synthase N-terminal" evidence="8">
    <location>
        <begin position="78"/>
        <end position="262"/>
    </location>
</feature>
<evidence type="ECO:0000256" key="7">
    <source>
        <dbReference type="ARBA" id="ARBA00038405"/>
    </source>
</evidence>
<protein>
    <submittedName>
        <fullName evidence="10">Uncharacterized protein</fullName>
    </submittedName>
</protein>
<keyword evidence="6" id="KW-0456">Lyase</keyword>
<sequence>MEATGVFGRPKLGSRLSICSQTNAFTACKLSSFRLKTSYPIKHAHGLVPLKASKTTHPLACEGEEEYNRNFEKLAPSEWGHQFLSAHVDLSEMDALRIEIETLKPKVRDMFMLSSEGIKSTKKNIMFIYLLVSLGLAYHFEDEIEEALRDGFRKMEEEDMMSGEDDLYTVSIVFLVFRTYGHNISSDVFKKFKGDNGKFKECLARDPKGILSLYEAAHMGTTTDYILDEAMSFAKSHLEEFSSAAANGSCKRNLSRRILKALDQPQHKNMEIFVAMEYIHFYEQEQDCDKTLLNFAKLNFKFLQLLYLQELQILSKWYKEQDLESKLSPYFRDRIVEVHLVTLTYFEPKYSRVRIFLSKIYTLQIIIDDTCDRYASLCEVESLADTIERWDPDDYAMDGQADYLKYVVKFIFDTFQEFEREVGSELGGSYILKATIDECKRVMRNNLKLAQWARKGHLPSFDEYLDVAGVEIAIYFTLAGILMGMESICKKEAHEWLKARDKLVRALITKTRVVNDMLGFEDDMSRGYVTNSINCYKKQYGVTEEEAIRKLRQLVAYLDKIMNEEFLKTINVPREVLKVVIIDTARAANVSYEKDDEFTRPGDHLKNYIKSMYIDL</sequence>
<gene>
    <name evidence="10" type="ORF">CARUB_v10012239mg</name>
</gene>
<dbReference type="CDD" id="cd00684">
    <property type="entry name" value="Terpene_cyclase_plant_C1"/>
    <property type="match status" value="1"/>
</dbReference>
<evidence type="ECO:0000256" key="2">
    <source>
        <dbReference type="ARBA" id="ARBA00001946"/>
    </source>
</evidence>
<dbReference type="InterPro" id="IPR034741">
    <property type="entry name" value="Terpene_cyclase-like_1_C"/>
</dbReference>
<dbReference type="FunFam" id="1.50.10.130:FF:000001">
    <property type="entry name" value="Isoprene synthase, chloroplastic"/>
    <property type="match status" value="1"/>
</dbReference>
<dbReference type="Proteomes" id="UP000029121">
    <property type="component" value="Unassembled WGS sequence"/>
</dbReference>
<keyword evidence="11" id="KW-1185">Reference proteome</keyword>
<dbReference type="EMBL" id="KB870805">
    <property type="protein sequence ID" value="EOA37662.1"/>
    <property type="molecule type" value="Genomic_DNA"/>
</dbReference>
<dbReference type="Gene3D" id="1.10.600.10">
    <property type="entry name" value="Farnesyl Diphosphate Synthase"/>
    <property type="match status" value="1"/>
</dbReference>
<evidence type="ECO:0000313" key="11">
    <source>
        <dbReference type="Proteomes" id="UP000029121"/>
    </source>
</evidence>
<proteinExistence type="inferred from homology"/>
<dbReference type="Gene3D" id="1.50.10.130">
    <property type="entry name" value="Terpene synthase, N-terminal domain"/>
    <property type="match status" value="1"/>
</dbReference>
<evidence type="ECO:0000259" key="8">
    <source>
        <dbReference type="Pfam" id="PF01397"/>
    </source>
</evidence>
<dbReference type="SUPFAM" id="SSF48239">
    <property type="entry name" value="Terpenoid cyclases/Protein prenyltransferases"/>
    <property type="match status" value="1"/>
</dbReference>
<dbReference type="InterPro" id="IPR044814">
    <property type="entry name" value="Terpene_cyclase_plant_C1"/>
</dbReference>
<dbReference type="Pfam" id="PF01397">
    <property type="entry name" value="Terpene_synth"/>
    <property type="match status" value="1"/>
</dbReference>
<keyword evidence="3" id="KW-0479">Metal-binding</keyword>
<comment type="cofactor">
    <cofactor evidence="1">
        <name>Mn(2+)</name>
        <dbReference type="ChEBI" id="CHEBI:29035"/>
    </cofactor>
</comment>
<dbReference type="FunFam" id="1.10.600.10:FF:000007">
    <property type="entry name" value="Isoprene synthase, chloroplastic"/>
    <property type="match status" value="1"/>
</dbReference>
<dbReference type="AlphaFoldDB" id="R0GNZ2"/>
<evidence type="ECO:0000256" key="6">
    <source>
        <dbReference type="ARBA" id="ARBA00023239"/>
    </source>
</evidence>
<feature type="domain" description="Terpene synthase metal-binding" evidence="9">
    <location>
        <begin position="319"/>
        <end position="557"/>
    </location>
</feature>
<evidence type="ECO:0000256" key="3">
    <source>
        <dbReference type="ARBA" id="ARBA00022723"/>
    </source>
</evidence>
<dbReference type="PANTHER" id="PTHR31225">
    <property type="entry name" value="OS04G0344100 PROTEIN-RELATED"/>
    <property type="match status" value="1"/>
</dbReference>
<accession>R0GNZ2</accession>
<evidence type="ECO:0000259" key="9">
    <source>
        <dbReference type="Pfam" id="PF03936"/>
    </source>
</evidence>
<dbReference type="InterPro" id="IPR036965">
    <property type="entry name" value="Terpene_synth_N_sf"/>
</dbReference>
<keyword evidence="5" id="KW-0464">Manganese</keyword>
<evidence type="ECO:0000313" key="10">
    <source>
        <dbReference type="EMBL" id="EOA37662.1"/>
    </source>
</evidence>
<dbReference type="InterPro" id="IPR050148">
    <property type="entry name" value="Terpene_synthase-like"/>
</dbReference>
<dbReference type="PANTHER" id="PTHR31225:SF242">
    <property type="entry name" value="TERPENOID SYNTHASE 9"/>
    <property type="match status" value="1"/>
</dbReference>
<comment type="similarity">
    <text evidence="7">Belongs to the terpene synthase family. Tpsa subfamily.</text>
</comment>
<dbReference type="InterPro" id="IPR008930">
    <property type="entry name" value="Terpenoid_cyclase/PrenylTrfase"/>
</dbReference>
<evidence type="ECO:0000256" key="4">
    <source>
        <dbReference type="ARBA" id="ARBA00022842"/>
    </source>
</evidence>
<dbReference type="InterPro" id="IPR005630">
    <property type="entry name" value="Terpene_synthase_metal-bd"/>
</dbReference>
<name>R0GNZ2_9BRAS</name>
<dbReference type="GO" id="GO:0000287">
    <property type="term" value="F:magnesium ion binding"/>
    <property type="evidence" value="ECO:0007669"/>
    <property type="project" value="InterPro"/>
</dbReference>
<dbReference type="GO" id="GO:0016102">
    <property type="term" value="P:diterpenoid biosynthetic process"/>
    <property type="evidence" value="ECO:0007669"/>
    <property type="project" value="InterPro"/>
</dbReference>
<dbReference type="InterPro" id="IPR008949">
    <property type="entry name" value="Isoprenoid_synthase_dom_sf"/>
</dbReference>
<evidence type="ECO:0000256" key="5">
    <source>
        <dbReference type="ARBA" id="ARBA00023211"/>
    </source>
</evidence>
<reference evidence="11" key="1">
    <citation type="journal article" date="2013" name="Nat. Genet.">
        <title>The Capsella rubella genome and the genomic consequences of rapid mating system evolution.</title>
        <authorList>
            <person name="Slotte T."/>
            <person name="Hazzouri K.M."/>
            <person name="Agren J.A."/>
            <person name="Koenig D."/>
            <person name="Maumus F."/>
            <person name="Guo Y.L."/>
            <person name="Steige K."/>
            <person name="Platts A.E."/>
            <person name="Escobar J.S."/>
            <person name="Newman L.K."/>
            <person name="Wang W."/>
            <person name="Mandakova T."/>
            <person name="Vello E."/>
            <person name="Smith L.M."/>
            <person name="Henz S.R."/>
            <person name="Steffen J."/>
            <person name="Takuno S."/>
            <person name="Brandvain Y."/>
            <person name="Coop G."/>
            <person name="Andolfatto P."/>
            <person name="Hu T.T."/>
            <person name="Blanchette M."/>
            <person name="Clark R.M."/>
            <person name="Quesneville H."/>
            <person name="Nordborg M."/>
            <person name="Gaut B.S."/>
            <person name="Lysak M.A."/>
            <person name="Jenkins J."/>
            <person name="Grimwood J."/>
            <person name="Chapman J."/>
            <person name="Prochnik S."/>
            <person name="Shu S."/>
            <person name="Rokhsar D."/>
            <person name="Schmutz J."/>
            <person name="Weigel D."/>
            <person name="Wright S.I."/>
        </authorList>
    </citation>
    <scope>NUCLEOTIDE SEQUENCE [LARGE SCALE GENOMIC DNA]</scope>
    <source>
        <strain evidence="11">cv. Monte Gargano</strain>
    </source>
</reference>
<comment type="cofactor">
    <cofactor evidence="2">
        <name>Mg(2+)</name>
        <dbReference type="ChEBI" id="CHEBI:18420"/>
    </cofactor>
</comment>
<dbReference type="SFLD" id="SFLDG01019">
    <property type="entry name" value="Terpene_Cyclase_Like_1_C_Termi"/>
    <property type="match status" value="1"/>
</dbReference>
<dbReference type="GO" id="GO:0010333">
    <property type="term" value="F:terpene synthase activity"/>
    <property type="evidence" value="ECO:0007669"/>
    <property type="project" value="InterPro"/>
</dbReference>
<dbReference type="InterPro" id="IPR001906">
    <property type="entry name" value="Terpene_synth_N"/>
</dbReference>